<evidence type="ECO:0000313" key="1">
    <source>
        <dbReference type="EMBL" id="KAI4311604.1"/>
    </source>
</evidence>
<organism evidence="1 2">
    <name type="scientific">Melastoma candidum</name>
    <dbReference type="NCBI Taxonomy" id="119954"/>
    <lineage>
        <taxon>Eukaryota</taxon>
        <taxon>Viridiplantae</taxon>
        <taxon>Streptophyta</taxon>
        <taxon>Embryophyta</taxon>
        <taxon>Tracheophyta</taxon>
        <taxon>Spermatophyta</taxon>
        <taxon>Magnoliopsida</taxon>
        <taxon>eudicotyledons</taxon>
        <taxon>Gunneridae</taxon>
        <taxon>Pentapetalae</taxon>
        <taxon>rosids</taxon>
        <taxon>malvids</taxon>
        <taxon>Myrtales</taxon>
        <taxon>Melastomataceae</taxon>
        <taxon>Melastomatoideae</taxon>
        <taxon>Melastomateae</taxon>
        <taxon>Melastoma</taxon>
    </lineage>
</organism>
<evidence type="ECO:0000313" key="2">
    <source>
        <dbReference type="Proteomes" id="UP001057402"/>
    </source>
</evidence>
<protein>
    <submittedName>
        <fullName evidence="1">Uncharacterized protein</fullName>
    </submittedName>
</protein>
<dbReference type="EMBL" id="CM042890">
    <property type="protein sequence ID" value="KAI4311604.1"/>
    <property type="molecule type" value="Genomic_DNA"/>
</dbReference>
<sequence length="327" mass="36127">MEFIDDDRPRLLFQSHPIPPSPSSGEGPVRCGSSSLIFRSATTVASLVLISVSLFYIQSEPYKSLLLYLSLSLLISPFAPPSLTGGDIRVGSGPIVQFPESGEDDAAAEEKPQRKSNPNQKRSKSHFEQNPITNYVPQVVGGPTFSKESAPDPIQVRGVITGIKERKDESWSDEDVTMLRKQLVKHPAGKLKRWEVIAGAFGDRFSVEGVIRKAKELGDKKASDGDDSYAKFLRNRKPLDNRLVTEEEFGDGMIERGIEIEEKGKDSGWSGNEDISLLNALKAFPKETSMRWEKIAAAVPGRSKAECMKRVSELKKDFRSSKATKEG</sequence>
<comment type="caution">
    <text evidence="1">The sequence shown here is derived from an EMBL/GenBank/DDBJ whole genome shotgun (WGS) entry which is preliminary data.</text>
</comment>
<name>A0ACB9LJW0_9MYRT</name>
<dbReference type="Proteomes" id="UP001057402">
    <property type="component" value="Chromosome 11"/>
</dbReference>
<gene>
    <name evidence="1" type="ORF">MLD38_036487</name>
</gene>
<reference evidence="2" key="1">
    <citation type="journal article" date="2023" name="Front. Plant Sci.">
        <title>Chromosomal-level genome assembly of Melastoma candidum provides insights into trichome evolution.</title>
        <authorList>
            <person name="Zhong Y."/>
            <person name="Wu W."/>
            <person name="Sun C."/>
            <person name="Zou P."/>
            <person name="Liu Y."/>
            <person name="Dai S."/>
            <person name="Zhou R."/>
        </authorList>
    </citation>
    <scope>NUCLEOTIDE SEQUENCE [LARGE SCALE GENOMIC DNA]</scope>
</reference>
<keyword evidence="2" id="KW-1185">Reference proteome</keyword>
<proteinExistence type="predicted"/>
<accession>A0ACB9LJW0</accession>